<organism evidence="2 3">
    <name type="scientific">Rhizophagus irregularis (strain DAOM 197198w)</name>
    <name type="common">Glomus intraradices</name>
    <dbReference type="NCBI Taxonomy" id="1432141"/>
    <lineage>
        <taxon>Eukaryota</taxon>
        <taxon>Fungi</taxon>
        <taxon>Fungi incertae sedis</taxon>
        <taxon>Mucoromycota</taxon>
        <taxon>Glomeromycotina</taxon>
        <taxon>Glomeromycetes</taxon>
        <taxon>Glomerales</taxon>
        <taxon>Glomeraceae</taxon>
        <taxon>Rhizophagus</taxon>
    </lineage>
</organism>
<proteinExistence type="predicted"/>
<dbReference type="AlphaFoldDB" id="A0A015LIP9"/>
<keyword evidence="1" id="KW-0175">Coiled coil</keyword>
<sequence length="112" mass="13265">MNCLRKEMLDVQRERDKVRKELANERRIFVNEEQERKKLEQAHNFLTDLETLREAVDAEDNMQEDQEDEGILDGFKGLLVSVTSRKGRFDALCRFNMLLEMCEKIVRQATDT</sequence>
<keyword evidence="3" id="KW-1185">Reference proteome</keyword>
<reference evidence="2 3" key="1">
    <citation type="submission" date="2014-02" db="EMBL/GenBank/DDBJ databases">
        <title>Single nucleus genome sequencing reveals high similarity among nuclei of an endomycorrhizal fungus.</title>
        <authorList>
            <person name="Lin K."/>
            <person name="Geurts R."/>
            <person name="Zhang Z."/>
            <person name="Limpens E."/>
            <person name="Saunders D.G."/>
            <person name="Mu D."/>
            <person name="Pang E."/>
            <person name="Cao H."/>
            <person name="Cha H."/>
            <person name="Lin T."/>
            <person name="Zhou Q."/>
            <person name="Shang Y."/>
            <person name="Li Y."/>
            <person name="Ivanov S."/>
            <person name="Sharma T."/>
            <person name="Velzen R.V."/>
            <person name="Ruijter N.D."/>
            <person name="Aanen D.K."/>
            <person name="Win J."/>
            <person name="Kamoun S."/>
            <person name="Bisseling T."/>
            <person name="Huang S."/>
        </authorList>
    </citation>
    <scope>NUCLEOTIDE SEQUENCE [LARGE SCALE GENOMIC DNA]</scope>
    <source>
        <strain evidence="3">DAOM197198w</strain>
    </source>
</reference>
<evidence type="ECO:0000256" key="1">
    <source>
        <dbReference type="SAM" id="Coils"/>
    </source>
</evidence>
<dbReference type="HOGENOM" id="CLU_2147212_0_0_1"/>
<dbReference type="OrthoDB" id="2396748at2759"/>
<gene>
    <name evidence="2" type="ORF">RirG_004160</name>
</gene>
<protein>
    <submittedName>
        <fullName evidence="2">Uncharacterized protein</fullName>
    </submittedName>
</protein>
<evidence type="ECO:0000313" key="2">
    <source>
        <dbReference type="EMBL" id="EXX79584.1"/>
    </source>
</evidence>
<accession>A0A015LIP9</accession>
<feature type="coiled-coil region" evidence="1">
    <location>
        <begin position="1"/>
        <end position="69"/>
    </location>
</feature>
<dbReference type="EMBL" id="JEMT01002444">
    <property type="protein sequence ID" value="EXX79584.1"/>
    <property type="molecule type" value="Genomic_DNA"/>
</dbReference>
<comment type="caution">
    <text evidence="2">The sequence shown here is derived from an EMBL/GenBank/DDBJ whole genome shotgun (WGS) entry which is preliminary data.</text>
</comment>
<dbReference type="Proteomes" id="UP000022910">
    <property type="component" value="Unassembled WGS sequence"/>
</dbReference>
<name>A0A015LIP9_RHIIW</name>
<evidence type="ECO:0000313" key="3">
    <source>
        <dbReference type="Proteomes" id="UP000022910"/>
    </source>
</evidence>
<dbReference type="STRING" id="1432141.A0A015LIP9"/>